<dbReference type="InterPro" id="IPR027275">
    <property type="entry name" value="PRC-brl_dom"/>
</dbReference>
<dbReference type="Gene3D" id="2.30.30.240">
    <property type="entry name" value="PRC-barrel domain"/>
    <property type="match status" value="1"/>
</dbReference>
<feature type="domain" description="PRC-barrel" evidence="1">
    <location>
        <begin position="90"/>
        <end position="156"/>
    </location>
</feature>
<organism evidence="2 3">
    <name type="scientific">Metabacillus halosaccharovorans</name>
    <dbReference type="NCBI Taxonomy" id="930124"/>
    <lineage>
        <taxon>Bacteria</taxon>
        <taxon>Bacillati</taxon>
        <taxon>Bacillota</taxon>
        <taxon>Bacilli</taxon>
        <taxon>Bacillales</taxon>
        <taxon>Bacillaceae</taxon>
        <taxon>Metabacillus</taxon>
    </lineage>
</organism>
<dbReference type="InterPro" id="IPR011033">
    <property type="entry name" value="PRC_barrel-like_sf"/>
</dbReference>
<feature type="domain" description="PRC-barrel" evidence="1">
    <location>
        <begin position="4"/>
        <end position="73"/>
    </location>
</feature>
<sequence length="158" mass="17730">MRTFSKLKGLPVYCCHNATILGHITNLCLSSKGFIFGLMMEGKGFFHRDKFIPIHSIYSIGENGVMVEQIETLLSIQDMKKHYTYNTYLDLENKAVLTKEGNKLGLLEDVYFSEKLGTIEAYELTDGFFADIAEGKKVVKASGEPFSISKDAIVIDLM</sequence>
<evidence type="ECO:0000313" key="2">
    <source>
        <dbReference type="EMBL" id="MCV9885270.1"/>
    </source>
</evidence>
<keyword evidence="3" id="KW-1185">Reference proteome</keyword>
<evidence type="ECO:0000259" key="1">
    <source>
        <dbReference type="Pfam" id="PF05239"/>
    </source>
</evidence>
<accession>A0ABT3DDY3</accession>
<gene>
    <name evidence="2" type="ORF">OIH86_06365</name>
</gene>
<reference evidence="2 3" key="1">
    <citation type="submission" date="2022-10" db="EMBL/GenBank/DDBJ databases">
        <title>Draft genome assembly of moderately radiation resistant bacterium Metabacillus halosaccharovorans.</title>
        <authorList>
            <person name="Pal S."/>
            <person name="Gopinathan A."/>
        </authorList>
    </citation>
    <scope>NUCLEOTIDE SEQUENCE [LARGE SCALE GENOMIC DNA]</scope>
    <source>
        <strain evidence="2 3">VITHBRA001</strain>
    </source>
</reference>
<dbReference type="Pfam" id="PF05239">
    <property type="entry name" value="PRC"/>
    <property type="match status" value="2"/>
</dbReference>
<dbReference type="Proteomes" id="UP001526147">
    <property type="component" value="Unassembled WGS sequence"/>
</dbReference>
<name>A0ABT3DDY3_9BACI</name>
<dbReference type="EMBL" id="JAOYEY010000029">
    <property type="protein sequence ID" value="MCV9885270.1"/>
    <property type="molecule type" value="Genomic_DNA"/>
</dbReference>
<comment type="caution">
    <text evidence="2">The sequence shown here is derived from an EMBL/GenBank/DDBJ whole genome shotgun (WGS) entry which is preliminary data.</text>
</comment>
<proteinExistence type="predicted"/>
<evidence type="ECO:0000313" key="3">
    <source>
        <dbReference type="Proteomes" id="UP001526147"/>
    </source>
</evidence>
<dbReference type="SUPFAM" id="SSF50346">
    <property type="entry name" value="PRC-barrel domain"/>
    <property type="match status" value="2"/>
</dbReference>
<protein>
    <submittedName>
        <fullName evidence="2">PRC-barrel domain-containing protein</fullName>
    </submittedName>
</protein>